<sequence>MLPENMEFPLLHKTLPEVGDENDKAASDENKSSDIEGDSVDYSKHICELCDVGRFKSARRVFDEMMKKGIDINRSTYITMMDSFIKRQKRMLKGAG</sequence>
<evidence type="ECO:0000256" key="2">
    <source>
        <dbReference type="PROSITE-ProRule" id="PRU00708"/>
    </source>
</evidence>
<evidence type="ECO:0000256" key="1">
    <source>
        <dbReference type="ARBA" id="ARBA00022737"/>
    </source>
</evidence>
<reference evidence="4" key="1">
    <citation type="journal article" date="2023" name="Nat. Commun.">
        <title>Diploid and tetraploid genomes of Acorus and the evolution of monocots.</title>
        <authorList>
            <person name="Ma L."/>
            <person name="Liu K.W."/>
            <person name="Li Z."/>
            <person name="Hsiao Y.Y."/>
            <person name="Qi Y."/>
            <person name="Fu T."/>
            <person name="Tang G.D."/>
            <person name="Zhang D."/>
            <person name="Sun W.H."/>
            <person name="Liu D.K."/>
            <person name="Li Y."/>
            <person name="Chen G.Z."/>
            <person name="Liu X.D."/>
            <person name="Liao X.Y."/>
            <person name="Jiang Y.T."/>
            <person name="Yu X."/>
            <person name="Hao Y."/>
            <person name="Huang J."/>
            <person name="Zhao X.W."/>
            <person name="Ke S."/>
            <person name="Chen Y.Y."/>
            <person name="Wu W.L."/>
            <person name="Hsu J.L."/>
            <person name="Lin Y.F."/>
            <person name="Huang M.D."/>
            <person name="Li C.Y."/>
            <person name="Huang L."/>
            <person name="Wang Z.W."/>
            <person name="Zhao X."/>
            <person name="Zhong W.Y."/>
            <person name="Peng D.H."/>
            <person name="Ahmad S."/>
            <person name="Lan S."/>
            <person name="Zhang J.S."/>
            <person name="Tsai W.C."/>
            <person name="Van de Peer Y."/>
            <person name="Liu Z.J."/>
        </authorList>
    </citation>
    <scope>NUCLEOTIDE SEQUENCE</scope>
    <source>
        <strain evidence="4">CP</strain>
    </source>
</reference>
<evidence type="ECO:0000313" key="4">
    <source>
        <dbReference type="EMBL" id="KAK1300282.1"/>
    </source>
</evidence>
<dbReference type="InterPro" id="IPR011990">
    <property type="entry name" value="TPR-like_helical_dom_sf"/>
</dbReference>
<dbReference type="PROSITE" id="PS51375">
    <property type="entry name" value="PPR"/>
    <property type="match status" value="1"/>
</dbReference>
<evidence type="ECO:0000313" key="5">
    <source>
        <dbReference type="Proteomes" id="UP001180020"/>
    </source>
</evidence>
<dbReference type="EMBL" id="JAUJYO010000013">
    <property type="protein sequence ID" value="KAK1300282.1"/>
    <property type="molecule type" value="Genomic_DNA"/>
</dbReference>
<feature type="region of interest" description="Disordered" evidence="3">
    <location>
        <begin position="1"/>
        <end position="38"/>
    </location>
</feature>
<evidence type="ECO:0008006" key="6">
    <source>
        <dbReference type="Google" id="ProtNLM"/>
    </source>
</evidence>
<proteinExistence type="predicted"/>
<evidence type="ECO:0000256" key="3">
    <source>
        <dbReference type="SAM" id="MobiDB-lite"/>
    </source>
</evidence>
<protein>
    <recommendedName>
        <fullName evidence="6">Pentatricopeptide repeat-containing protein</fullName>
    </recommendedName>
</protein>
<feature type="compositionally biased region" description="Basic and acidic residues" evidence="3">
    <location>
        <begin position="21"/>
        <end position="34"/>
    </location>
</feature>
<dbReference type="AlphaFoldDB" id="A0AAV9DFY7"/>
<dbReference type="Gene3D" id="1.25.40.10">
    <property type="entry name" value="Tetratricopeptide repeat domain"/>
    <property type="match status" value="1"/>
</dbReference>
<dbReference type="NCBIfam" id="TIGR00756">
    <property type="entry name" value="PPR"/>
    <property type="match status" value="1"/>
</dbReference>
<reference evidence="4" key="2">
    <citation type="submission" date="2023-06" db="EMBL/GenBank/DDBJ databases">
        <authorList>
            <person name="Ma L."/>
            <person name="Liu K.-W."/>
            <person name="Li Z."/>
            <person name="Hsiao Y.-Y."/>
            <person name="Qi Y."/>
            <person name="Fu T."/>
            <person name="Tang G."/>
            <person name="Zhang D."/>
            <person name="Sun W.-H."/>
            <person name="Liu D.-K."/>
            <person name="Li Y."/>
            <person name="Chen G.-Z."/>
            <person name="Liu X.-D."/>
            <person name="Liao X.-Y."/>
            <person name="Jiang Y.-T."/>
            <person name="Yu X."/>
            <person name="Hao Y."/>
            <person name="Huang J."/>
            <person name="Zhao X.-W."/>
            <person name="Ke S."/>
            <person name="Chen Y.-Y."/>
            <person name="Wu W.-L."/>
            <person name="Hsu J.-L."/>
            <person name="Lin Y.-F."/>
            <person name="Huang M.-D."/>
            <person name="Li C.-Y."/>
            <person name="Huang L."/>
            <person name="Wang Z.-W."/>
            <person name="Zhao X."/>
            <person name="Zhong W.-Y."/>
            <person name="Peng D.-H."/>
            <person name="Ahmad S."/>
            <person name="Lan S."/>
            <person name="Zhang J.-S."/>
            <person name="Tsai W.-C."/>
            <person name="Van De Peer Y."/>
            <person name="Liu Z.-J."/>
        </authorList>
    </citation>
    <scope>NUCLEOTIDE SEQUENCE</scope>
    <source>
        <strain evidence="4">CP</strain>
        <tissue evidence="4">Leaves</tissue>
    </source>
</reference>
<dbReference type="Proteomes" id="UP001180020">
    <property type="component" value="Unassembled WGS sequence"/>
</dbReference>
<keyword evidence="5" id="KW-1185">Reference proteome</keyword>
<comment type="caution">
    <text evidence="4">The sequence shown here is derived from an EMBL/GenBank/DDBJ whole genome shotgun (WGS) entry which is preliminary data.</text>
</comment>
<name>A0AAV9DFY7_ACOCL</name>
<dbReference type="InterPro" id="IPR002885">
    <property type="entry name" value="PPR_rpt"/>
</dbReference>
<organism evidence="4 5">
    <name type="scientific">Acorus calamus</name>
    <name type="common">Sweet flag</name>
    <dbReference type="NCBI Taxonomy" id="4465"/>
    <lineage>
        <taxon>Eukaryota</taxon>
        <taxon>Viridiplantae</taxon>
        <taxon>Streptophyta</taxon>
        <taxon>Embryophyta</taxon>
        <taxon>Tracheophyta</taxon>
        <taxon>Spermatophyta</taxon>
        <taxon>Magnoliopsida</taxon>
        <taxon>Liliopsida</taxon>
        <taxon>Acoraceae</taxon>
        <taxon>Acorus</taxon>
    </lineage>
</organism>
<gene>
    <name evidence="4" type="ORF">QJS10_CPB13g00526</name>
</gene>
<accession>A0AAV9DFY7</accession>
<dbReference type="Pfam" id="PF13041">
    <property type="entry name" value="PPR_2"/>
    <property type="match status" value="1"/>
</dbReference>
<feature type="repeat" description="PPR" evidence="2">
    <location>
        <begin position="38"/>
        <end position="72"/>
    </location>
</feature>
<keyword evidence="1" id="KW-0677">Repeat</keyword>